<organism evidence="2 4">
    <name type="scientific">Rotaria sordida</name>
    <dbReference type="NCBI Taxonomy" id="392033"/>
    <lineage>
        <taxon>Eukaryota</taxon>
        <taxon>Metazoa</taxon>
        <taxon>Spiralia</taxon>
        <taxon>Gnathifera</taxon>
        <taxon>Rotifera</taxon>
        <taxon>Eurotatoria</taxon>
        <taxon>Bdelloidea</taxon>
        <taxon>Philodinida</taxon>
        <taxon>Philodinidae</taxon>
        <taxon>Rotaria</taxon>
    </lineage>
</organism>
<dbReference type="EMBL" id="CAJOAX010005848">
    <property type="protein sequence ID" value="CAF3962062.1"/>
    <property type="molecule type" value="Genomic_DNA"/>
</dbReference>
<dbReference type="Proteomes" id="UP000663889">
    <property type="component" value="Unassembled WGS sequence"/>
</dbReference>
<evidence type="ECO:0000313" key="2">
    <source>
        <dbReference type="EMBL" id="CAF1057489.1"/>
    </source>
</evidence>
<reference evidence="2" key="1">
    <citation type="submission" date="2021-02" db="EMBL/GenBank/DDBJ databases">
        <authorList>
            <person name="Nowell W R."/>
        </authorList>
    </citation>
    <scope>NUCLEOTIDE SEQUENCE</scope>
</reference>
<proteinExistence type="predicted"/>
<dbReference type="AlphaFoldDB" id="A0A814L2C8"/>
<dbReference type="EMBL" id="CAJNOU010000653">
    <property type="protein sequence ID" value="CAF1057489.1"/>
    <property type="molecule type" value="Genomic_DNA"/>
</dbReference>
<dbReference type="EMBL" id="CAJNOO010000826">
    <property type="protein sequence ID" value="CAF1041991.1"/>
    <property type="molecule type" value="Genomic_DNA"/>
</dbReference>
<evidence type="ECO:0000313" key="3">
    <source>
        <dbReference type="EMBL" id="CAF3962062.1"/>
    </source>
</evidence>
<evidence type="ECO:0000313" key="1">
    <source>
        <dbReference type="EMBL" id="CAF1041991.1"/>
    </source>
</evidence>
<name>A0A814L2C8_9BILA</name>
<dbReference type="Proteomes" id="UP000663823">
    <property type="component" value="Unassembled WGS sequence"/>
</dbReference>
<dbReference type="Proteomes" id="UP000663882">
    <property type="component" value="Unassembled WGS sequence"/>
</dbReference>
<protein>
    <submittedName>
        <fullName evidence="2">Uncharacterized protein</fullName>
    </submittedName>
</protein>
<evidence type="ECO:0000313" key="4">
    <source>
        <dbReference type="Proteomes" id="UP000663889"/>
    </source>
</evidence>
<gene>
    <name evidence="3" type="ORF">OTI717_LOCUS26958</name>
    <name evidence="1" type="ORF">RFH988_LOCUS16270</name>
    <name evidence="2" type="ORF">SEV965_LOCUS13668</name>
</gene>
<accession>A0A814L2C8</accession>
<comment type="caution">
    <text evidence="2">The sequence shown here is derived from an EMBL/GenBank/DDBJ whole genome shotgun (WGS) entry which is preliminary data.</text>
</comment>
<sequence>MFENNHFMYAAVNTSDGGGISWRVPLNFSPLNIRFTYKTFLMYSAYINQTDRTTVQIGIVDRTTGSIGKVVGTVSNQTNLLFTRFSAFDIANSLYYTSNIMTVPYSNGIFYLNVNTSETKRISLPESNYKFYAWFIKQFIP</sequence>